<sequence length="161" mass="16448">MKLFTTLLLATAASAIPVEKIFNLVTAGSSSNNGLYVTTQSTGPLNSNAVLSNKANAASFYVNNGTVVYEAPNGAPYAIALVSGSKPQEPVEVSVSPTSGSSGFKVAGNGTLSVQGQSWGGWLVCDGGSKPAVYYDNARSAVAPRKGCERVQLNAVVQTSS</sequence>
<evidence type="ECO:0000256" key="1">
    <source>
        <dbReference type="SAM" id="SignalP"/>
    </source>
</evidence>
<gene>
    <name evidence="3" type="ORF">PENDEC_c014G04286</name>
</gene>
<dbReference type="EMBL" id="MDYL01000014">
    <property type="protein sequence ID" value="OQD73584.1"/>
    <property type="molecule type" value="Genomic_DNA"/>
</dbReference>
<dbReference type="Proteomes" id="UP000191522">
    <property type="component" value="Unassembled WGS sequence"/>
</dbReference>
<proteinExistence type="predicted"/>
<dbReference type="OMA" id="TQHVDPL"/>
<dbReference type="AlphaFoldDB" id="A0A1V6P9B2"/>
<keyword evidence="1" id="KW-0732">Signal</keyword>
<reference evidence="4" key="1">
    <citation type="journal article" date="2017" name="Nat. Microbiol.">
        <title>Global analysis of biosynthetic gene clusters reveals vast potential of secondary metabolite production in Penicillium species.</title>
        <authorList>
            <person name="Nielsen J.C."/>
            <person name="Grijseels S."/>
            <person name="Prigent S."/>
            <person name="Ji B."/>
            <person name="Dainat J."/>
            <person name="Nielsen K.F."/>
            <person name="Frisvad J.C."/>
            <person name="Workman M."/>
            <person name="Nielsen J."/>
        </authorList>
    </citation>
    <scope>NUCLEOTIDE SEQUENCE [LARGE SCALE GENOMIC DNA]</scope>
    <source>
        <strain evidence="4">IBT 11843</strain>
    </source>
</reference>
<evidence type="ECO:0000259" key="2">
    <source>
        <dbReference type="Pfam" id="PF25484"/>
    </source>
</evidence>
<feature type="signal peptide" evidence="1">
    <location>
        <begin position="1"/>
        <end position="15"/>
    </location>
</feature>
<evidence type="ECO:0000313" key="4">
    <source>
        <dbReference type="Proteomes" id="UP000191522"/>
    </source>
</evidence>
<dbReference type="InterPro" id="IPR057229">
    <property type="entry name" value="DUF7907"/>
</dbReference>
<feature type="chain" id="PRO_5012709150" description="DUF7907 domain-containing protein" evidence="1">
    <location>
        <begin position="16"/>
        <end position="161"/>
    </location>
</feature>
<dbReference type="Pfam" id="PF25484">
    <property type="entry name" value="DUF7907"/>
    <property type="match status" value="1"/>
</dbReference>
<feature type="domain" description="DUF7907" evidence="2">
    <location>
        <begin position="20"/>
        <end position="156"/>
    </location>
</feature>
<organism evidence="3 4">
    <name type="scientific">Penicillium decumbens</name>
    <dbReference type="NCBI Taxonomy" id="69771"/>
    <lineage>
        <taxon>Eukaryota</taxon>
        <taxon>Fungi</taxon>
        <taxon>Dikarya</taxon>
        <taxon>Ascomycota</taxon>
        <taxon>Pezizomycotina</taxon>
        <taxon>Eurotiomycetes</taxon>
        <taxon>Eurotiomycetidae</taxon>
        <taxon>Eurotiales</taxon>
        <taxon>Aspergillaceae</taxon>
        <taxon>Penicillium</taxon>
    </lineage>
</organism>
<comment type="caution">
    <text evidence="3">The sequence shown here is derived from an EMBL/GenBank/DDBJ whole genome shotgun (WGS) entry which is preliminary data.</text>
</comment>
<evidence type="ECO:0000313" key="3">
    <source>
        <dbReference type="EMBL" id="OQD73584.1"/>
    </source>
</evidence>
<keyword evidence="4" id="KW-1185">Reference proteome</keyword>
<name>A0A1V6P9B2_PENDC</name>
<dbReference type="OrthoDB" id="4351149at2759"/>
<accession>A0A1V6P9B2</accession>
<protein>
    <recommendedName>
        <fullName evidence="2">DUF7907 domain-containing protein</fullName>
    </recommendedName>
</protein>